<reference evidence="1 2" key="1">
    <citation type="journal article" date="2023" name="Commun. Biol.">
        <title>Genome analysis of Parmales, the sister group of diatoms, reveals the evolutionary specialization of diatoms from phago-mixotrophs to photoautotrophs.</title>
        <authorList>
            <person name="Ban H."/>
            <person name="Sato S."/>
            <person name="Yoshikawa S."/>
            <person name="Yamada K."/>
            <person name="Nakamura Y."/>
            <person name="Ichinomiya M."/>
            <person name="Sato N."/>
            <person name="Blanc-Mathieu R."/>
            <person name="Endo H."/>
            <person name="Kuwata A."/>
            <person name="Ogata H."/>
        </authorList>
    </citation>
    <scope>NUCLEOTIDE SEQUENCE [LARGE SCALE GENOMIC DNA]</scope>
</reference>
<proteinExistence type="predicted"/>
<name>A0ABQ6MQJ4_9STRA</name>
<protein>
    <submittedName>
        <fullName evidence="1">Uncharacterized protein</fullName>
    </submittedName>
</protein>
<accession>A0ABQ6MQJ4</accession>
<organism evidence="1 2">
    <name type="scientific">Tetraparma gracilis</name>
    <dbReference type="NCBI Taxonomy" id="2962635"/>
    <lineage>
        <taxon>Eukaryota</taxon>
        <taxon>Sar</taxon>
        <taxon>Stramenopiles</taxon>
        <taxon>Ochrophyta</taxon>
        <taxon>Bolidophyceae</taxon>
        <taxon>Parmales</taxon>
        <taxon>Triparmaceae</taxon>
        <taxon>Tetraparma</taxon>
    </lineage>
</organism>
<dbReference type="EMBL" id="BRYB01004425">
    <property type="protein sequence ID" value="GMI30747.1"/>
    <property type="molecule type" value="Genomic_DNA"/>
</dbReference>
<keyword evidence="2" id="KW-1185">Reference proteome</keyword>
<gene>
    <name evidence="1" type="ORF">TeGR_g432</name>
</gene>
<feature type="non-terminal residue" evidence="1">
    <location>
        <position position="284"/>
    </location>
</feature>
<evidence type="ECO:0000313" key="2">
    <source>
        <dbReference type="Proteomes" id="UP001165060"/>
    </source>
</evidence>
<feature type="non-terminal residue" evidence="1">
    <location>
        <position position="1"/>
    </location>
</feature>
<sequence>PVRQSGGSKNHVEMADAMSHFAAFMYYLLQDESFSDATDIQEDGVRSKSINAISASVGVVSFNISTTAASTCTFASPAVDDTIAILASVPKIPSDPKIYSTPKFTTTIQSLPDFAQYANEWLRKGVARVLTKTLTEGDALSLAHGGCHQSSIVATNFTISDATNPRATLGQFRATLDALAKEFGEHGGGIMSSTTSTNSLKIMGYLPVPLTSAAFFVSKVSGRFRHSSRQSRVDKKGKLVPRATLSACVIHFGDVLWRAGVGGSVIPFGPEVDELTAQFQLLLR</sequence>
<comment type="caution">
    <text evidence="1">The sequence shown here is derived from an EMBL/GenBank/DDBJ whole genome shotgun (WGS) entry which is preliminary data.</text>
</comment>
<evidence type="ECO:0000313" key="1">
    <source>
        <dbReference type="EMBL" id="GMI30747.1"/>
    </source>
</evidence>
<dbReference type="Proteomes" id="UP001165060">
    <property type="component" value="Unassembled WGS sequence"/>
</dbReference>